<accession>A0ABN8IGQ6</accession>
<gene>
    <name evidence="1" type="ORF">IPOD504_LOCUS8774</name>
</gene>
<proteinExistence type="predicted"/>
<keyword evidence="2" id="KW-1185">Reference proteome</keyword>
<evidence type="ECO:0000313" key="1">
    <source>
        <dbReference type="EMBL" id="CAH2054767.1"/>
    </source>
</evidence>
<reference evidence="1" key="1">
    <citation type="submission" date="2022-03" db="EMBL/GenBank/DDBJ databases">
        <authorList>
            <person name="Martin H S."/>
        </authorList>
    </citation>
    <scope>NUCLEOTIDE SEQUENCE</scope>
</reference>
<name>A0ABN8IGQ6_9NEOP</name>
<dbReference type="EMBL" id="OW152833">
    <property type="protein sequence ID" value="CAH2054767.1"/>
    <property type="molecule type" value="Genomic_DNA"/>
</dbReference>
<dbReference type="Proteomes" id="UP000837857">
    <property type="component" value="Chromosome 21"/>
</dbReference>
<feature type="non-terminal residue" evidence="1">
    <location>
        <position position="1"/>
    </location>
</feature>
<protein>
    <submittedName>
        <fullName evidence="1">Uncharacterized protein</fullName>
    </submittedName>
</protein>
<sequence>MDNLSSGPLFARELMQMPRPLLPTNDWTKPGHYWPPRAHVNPRRRQRTDLILGMHIRHRARRTPTERPARSVPKTAPGYLAFVEQADSPVVRRSGGQQITKSADTILTIVAFRVFDSLGFPTSRALPARCVWSCAFCAHLAYNGCPSGVAHCCIKSKCKSL</sequence>
<organism evidence="1 2">
    <name type="scientific">Iphiclides podalirius</name>
    <name type="common">scarce swallowtail</name>
    <dbReference type="NCBI Taxonomy" id="110791"/>
    <lineage>
        <taxon>Eukaryota</taxon>
        <taxon>Metazoa</taxon>
        <taxon>Ecdysozoa</taxon>
        <taxon>Arthropoda</taxon>
        <taxon>Hexapoda</taxon>
        <taxon>Insecta</taxon>
        <taxon>Pterygota</taxon>
        <taxon>Neoptera</taxon>
        <taxon>Endopterygota</taxon>
        <taxon>Lepidoptera</taxon>
        <taxon>Glossata</taxon>
        <taxon>Ditrysia</taxon>
        <taxon>Papilionoidea</taxon>
        <taxon>Papilionidae</taxon>
        <taxon>Papilioninae</taxon>
        <taxon>Iphiclides</taxon>
    </lineage>
</organism>
<evidence type="ECO:0000313" key="2">
    <source>
        <dbReference type="Proteomes" id="UP000837857"/>
    </source>
</evidence>